<dbReference type="InterPro" id="IPR032816">
    <property type="entry name" value="VTT_dom"/>
</dbReference>
<evidence type="ECO:0000256" key="2">
    <source>
        <dbReference type="ARBA" id="ARBA00022475"/>
    </source>
</evidence>
<proteinExistence type="predicted"/>
<evidence type="ECO:0000313" key="9">
    <source>
        <dbReference type="EMBL" id="AUX08749.1"/>
    </source>
</evidence>
<dbReference type="InterPro" id="IPR015414">
    <property type="entry name" value="TMEM64"/>
</dbReference>
<dbReference type="PANTHER" id="PTHR12677">
    <property type="entry name" value="GOLGI APPARATUS MEMBRANE PROTEIN TVP38-RELATED"/>
    <property type="match status" value="1"/>
</dbReference>
<accession>A0A343TI27</accession>
<dbReference type="PANTHER" id="PTHR12677:SF59">
    <property type="entry name" value="GOLGI APPARATUS MEMBRANE PROTEIN TVP38-RELATED"/>
    <property type="match status" value="1"/>
</dbReference>
<dbReference type="Pfam" id="PF09335">
    <property type="entry name" value="VTT_dom"/>
    <property type="match status" value="1"/>
</dbReference>
<dbReference type="Proteomes" id="UP000263012">
    <property type="component" value="Chromosome"/>
</dbReference>
<evidence type="ECO:0000256" key="4">
    <source>
        <dbReference type="ARBA" id="ARBA00022989"/>
    </source>
</evidence>
<evidence type="ECO:0000256" key="7">
    <source>
        <dbReference type="SAM" id="Phobius"/>
    </source>
</evidence>
<comment type="subcellular location">
    <subcellularLocation>
        <location evidence="1">Cell membrane</location>
        <topology evidence="1">Multi-pass membrane protein</topology>
    </subcellularLocation>
</comment>
<reference evidence="10" key="1">
    <citation type="submission" date="2017-11" db="EMBL/GenBank/DDBJ databases">
        <title>Phenotypic and genomic properties of facultatively anaerobic sulfur-reducing natronoarchaea from hypersaline soda lakes.</title>
        <authorList>
            <person name="Sorokin D.Y."/>
            <person name="Kublanov I.V."/>
            <person name="Roman P."/>
            <person name="Sinninghe Damste J.S."/>
            <person name="Golyshin P.N."/>
            <person name="Rojo D."/>
            <person name="Ciordia S."/>
            <person name="Mena M.D.C."/>
            <person name="Ferrer M."/>
            <person name="Messina E."/>
            <person name="Smedile F."/>
            <person name="La Spada G."/>
            <person name="La Cono V."/>
            <person name="Yakimov M.M."/>
        </authorList>
    </citation>
    <scope>NUCLEOTIDE SEQUENCE [LARGE SCALE GENOMIC DNA]</scope>
    <source>
        <strain evidence="10">AArc-Sl</strain>
    </source>
</reference>
<keyword evidence="4 7" id="KW-1133">Transmembrane helix</keyword>
<feature type="transmembrane region" description="Helical" evidence="7">
    <location>
        <begin position="97"/>
        <end position="120"/>
    </location>
</feature>
<evidence type="ECO:0000313" key="10">
    <source>
        <dbReference type="Proteomes" id="UP000263012"/>
    </source>
</evidence>
<dbReference type="GO" id="GO:0005886">
    <property type="term" value="C:plasma membrane"/>
    <property type="evidence" value="ECO:0007669"/>
    <property type="project" value="UniProtKB-SubCell"/>
</dbReference>
<evidence type="ECO:0000256" key="6">
    <source>
        <dbReference type="SAM" id="MobiDB-lite"/>
    </source>
</evidence>
<evidence type="ECO:0000259" key="8">
    <source>
        <dbReference type="Pfam" id="PF09335"/>
    </source>
</evidence>
<dbReference type="KEGG" id="hdf:AArcSl_1114"/>
<dbReference type="EMBL" id="CP025066">
    <property type="protein sequence ID" value="AUX08749.1"/>
    <property type="molecule type" value="Genomic_DNA"/>
</dbReference>
<name>A0A343TI27_9EURY</name>
<sequence length="241" mass="24627">MFAVEAPRPTTKRLSGRPGTTVEGSTVNRRRIAIGTAVLVVVLVGAWTTSPERALSALVWLADRPVAFGAVLLAVAVVRPFLAWPTTPLAIAAGYGYGLWGVPIGVGLLTLTAVPPYLIAVRTVPDGRVSAAGARLVDAGGGVRTVTASRLLPAPSDVITVACGAARVPPRPFLLGTAAGELPWVIAGVLIGVSAESLLADGLVLDWRFVAGLALLGALLLAGPVYRVYRGDTAPAGTTEA</sequence>
<feature type="transmembrane region" description="Helical" evidence="7">
    <location>
        <begin position="32"/>
        <end position="50"/>
    </location>
</feature>
<organism evidence="9 10">
    <name type="scientific">Halalkaliarchaeum desulfuricum</name>
    <dbReference type="NCBI Taxonomy" id="2055893"/>
    <lineage>
        <taxon>Archaea</taxon>
        <taxon>Methanobacteriati</taxon>
        <taxon>Methanobacteriota</taxon>
        <taxon>Stenosarchaea group</taxon>
        <taxon>Halobacteria</taxon>
        <taxon>Halobacteriales</taxon>
        <taxon>Haloferacaceae</taxon>
        <taxon>Halalkaliarchaeum</taxon>
    </lineage>
</organism>
<feature type="transmembrane region" description="Helical" evidence="7">
    <location>
        <begin position="57"/>
        <end position="77"/>
    </location>
</feature>
<evidence type="ECO:0000256" key="5">
    <source>
        <dbReference type="ARBA" id="ARBA00023136"/>
    </source>
</evidence>
<feature type="domain" description="VTT" evidence="8">
    <location>
        <begin position="84"/>
        <end position="192"/>
    </location>
</feature>
<dbReference type="AlphaFoldDB" id="A0A343TI27"/>
<keyword evidence="3 7" id="KW-0812">Transmembrane</keyword>
<feature type="region of interest" description="Disordered" evidence="6">
    <location>
        <begin position="1"/>
        <end position="23"/>
    </location>
</feature>
<keyword evidence="10" id="KW-1185">Reference proteome</keyword>
<keyword evidence="2" id="KW-1003">Cell membrane</keyword>
<gene>
    <name evidence="9" type="ORF">AArcSl_1114</name>
</gene>
<evidence type="ECO:0000256" key="3">
    <source>
        <dbReference type="ARBA" id="ARBA00022692"/>
    </source>
</evidence>
<keyword evidence="5 7" id="KW-0472">Membrane</keyword>
<evidence type="ECO:0000256" key="1">
    <source>
        <dbReference type="ARBA" id="ARBA00004651"/>
    </source>
</evidence>
<protein>
    <recommendedName>
        <fullName evidence="8">VTT domain-containing protein</fullName>
    </recommendedName>
</protein>
<feature type="transmembrane region" description="Helical" evidence="7">
    <location>
        <begin position="207"/>
        <end position="226"/>
    </location>
</feature>